<gene>
    <name evidence="1" type="ORF">SAMN05421544_12329</name>
</gene>
<sequence length="97" mass="11232">MEKRKDILVDDSNELEFINGDFAVGNSDIQHIDHIIIAQKGEYKQTPQMGLGVINYLKSNTDKSKFQRDVRIQLNYDGYENPNIDLSEGFERLKIEI</sequence>
<evidence type="ECO:0000313" key="2">
    <source>
        <dbReference type="Proteomes" id="UP000198517"/>
    </source>
</evidence>
<accession>A0A1G7FJU4</accession>
<reference evidence="1 2" key="1">
    <citation type="submission" date="2016-10" db="EMBL/GenBank/DDBJ databases">
        <authorList>
            <person name="de Groot N.N."/>
        </authorList>
    </citation>
    <scope>NUCLEOTIDE SEQUENCE [LARGE SCALE GENOMIC DNA]</scope>
    <source>
        <strain evidence="1 2">DSM 24015</strain>
    </source>
</reference>
<proteinExistence type="predicted"/>
<dbReference type="STRING" id="1071918.SAMN05421544_12329"/>
<keyword evidence="2" id="KW-1185">Reference proteome</keyword>
<dbReference type="AlphaFoldDB" id="A0A1G7FJU4"/>
<dbReference type="RefSeq" id="WP_092737935.1">
    <property type="nucleotide sequence ID" value="NZ_FNAS01000023.1"/>
</dbReference>
<protein>
    <submittedName>
        <fullName evidence="1">Uncharacterized protein</fullName>
    </submittedName>
</protein>
<dbReference type="OrthoDB" id="799440at2"/>
<dbReference type="Proteomes" id="UP000198517">
    <property type="component" value="Unassembled WGS sequence"/>
</dbReference>
<dbReference type="EMBL" id="FNAS01000023">
    <property type="protein sequence ID" value="SDE76110.1"/>
    <property type="molecule type" value="Genomic_DNA"/>
</dbReference>
<organism evidence="1 2">
    <name type="scientific">Riemerella columbipharyngis</name>
    <dbReference type="NCBI Taxonomy" id="1071918"/>
    <lineage>
        <taxon>Bacteria</taxon>
        <taxon>Pseudomonadati</taxon>
        <taxon>Bacteroidota</taxon>
        <taxon>Flavobacteriia</taxon>
        <taxon>Flavobacteriales</taxon>
        <taxon>Weeksellaceae</taxon>
        <taxon>Riemerella</taxon>
    </lineage>
</organism>
<evidence type="ECO:0000313" key="1">
    <source>
        <dbReference type="EMBL" id="SDE76110.1"/>
    </source>
</evidence>
<name>A0A1G7FJU4_9FLAO</name>